<evidence type="ECO:0000259" key="2">
    <source>
        <dbReference type="Pfam" id="PF09374"/>
    </source>
</evidence>
<dbReference type="OrthoDB" id="9815229at2"/>
<reference evidence="4" key="1">
    <citation type="submission" date="2018-05" db="EMBL/GenBank/DDBJ databases">
        <authorList>
            <person name="Li X."/>
        </authorList>
    </citation>
    <scope>NUCLEOTIDE SEQUENCE [LARGE SCALE GENOMIC DNA]</scope>
    <source>
        <strain evidence="4">YIM 73061</strain>
    </source>
</reference>
<proteinExistence type="predicted"/>
<evidence type="ECO:0000259" key="1">
    <source>
        <dbReference type="Pfam" id="PF05838"/>
    </source>
</evidence>
<gene>
    <name evidence="3" type="ORF">DJ018_13405</name>
</gene>
<dbReference type="Gene3D" id="1.20.141.10">
    <property type="entry name" value="Chitosanase, subunit A, domain 1"/>
    <property type="match status" value="1"/>
</dbReference>
<dbReference type="CDD" id="cd13926">
    <property type="entry name" value="N-acetylmuramidase_GH108"/>
    <property type="match status" value="1"/>
</dbReference>
<sequence>MAAANFDRCLGAVLRHEGGYVDDPRDNGGATNKGVTLATLKEAKVDLDGDGDTDKADLKRLTDKDAGKIYKARYWNTVHGDELPSGLDYMLFDASVNHGPARARRWLQQALGVSVDGVLGPKTFAALRAASAAALLAKIAGYREALYRNHEDFDRFGRGWMRRLTDVSRVASQMLA</sequence>
<dbReference type="SUPFAM" id="SSF53955">
    <property type="entry name" value="Lysozyme-like"/>
    <property type="match status" value="1"/>
</dbReference>
<feature type="domain" description="Peptidoglycan binding" evidence="2">
    <location>
        <begin position="103"/>
        <end position="164"/>
    </location>
</feature>
<accession>A0A328ACD2</accession>
<dbReference type="InterPro" id="IPR008565">
    <property type="entry name" value="TtsA-like_GH18_dom"/>
</dbReference>
<dbReference type="EMBL" id="QFYR01000003">
    <property type="protein sequence ID" value="RAK52147.1"/>
    <property type="molecule type" value="Genomic_DNA"/>
</dbReference>
<protein>
    <submittedName>
        <fullName evidence="3">Uncharacterized protein</fullName>
    </submittedName>
</protein>
<dbReference type="InterPro" id="IPR018537">
    <property type="entry name" value="Peptidoglycan-bd_3"/>
</dbReference>
<feature type="domain" description="TtsA-like Glycoside hydrolase family 108" evidence="1">
    <location>
        <begin position="12"/>
        <end position="99"/>
    </location>
</feature>
<comment type="caution">
    <text evidence="3">The sequence shown here is derived from an EMBL/GenBank/DDBJ whole genome shotgun (WGS) entry which is preliminary data.</text>
</comment>
<organism evidence="3 4">
    <name type="scientific">Phenylobacterium deserti</name>
    <dbReference type="NCBI Taxonomy" id="1914756"/>
    <lineage>
        <taxon>Bacteria</taxon>
        <taxon>Pseudomonadati</taxon>
        <taxon>Pseudomonadota</taxon>
        <taxon>Alphaproteobacteria</taxon>
        <taxon>Caulobacterales</taxon>
        <taxon>Caulobacteraceae</taxon>
        <taxon>Phenylobacterium</taxon>
    </lineage>
</organism>
<dbReference type="Pfam" id="PF09374">
    <property type="entry name" value="PG_binding_3"/>
    <property type="match status" value="1"/>
</dbReference>
<keyword evidence="4" id="KW-1185">Reference proteome</keyword>
<evidence type="ECO:0000313" key="4">
    <source>
        <dbReference type="Proteomes" id="UP000249725"/>
    </source>
</evidence>
<evidence type="ECO:0000313" key="3">
    <source>
        <dbReference type="EMBL" id="RAK52147.1"/>
    </source>
</evidence>
<dbReference type="RefSeq" id="WP_111515471.1">
    <property type="nucleotide sequence ID" value="NZ_QFYR01000003.1"/>
</dbReference>
<dbReference type="AlphaFoldDB" id="A0A328ACD2"/>
<dbReference type="Pfam" id="PF05838">
    <property type="entry name" value="Glyco_hydro_108"/>
    <property type="match status" value="1"/>
</dbReference>
<dbReference type="InterPro" id="IPR023346">
    <property type="entry name" value="Lysozyme-like_dom_sf"/>
</dbReference>
<dbReference type="Proteomes" id="UP000249725">
    <property type="component" value="Unassembled WGS sequence"/>
</dbReference>
<name>A0A328ACD2_9CAUL</name>